<dbReference type="CDD" id="cd04496">
    <property type="entry name" value="SSB_OBF"/>
    <property type="match status" value="1"/>
</dbReference>
<organism evidence="4 5">
    <name type="scientific">Actinotalea lenta</name>
    <dbReference type="NCBI Taxonomy" id="3064654"/>
    <lineage>
        <taxon>Bacteria</taxon>
        <taxon>Bacillati</taxon>
        <taxon>Actinomycetota</taxon>
        <taxon>Actinomycetes</taxon>
        <taxon>Micrococcales</taxon>
        <taxon>Cellulomonadaceae</taxon>
        <taxon>Actinotalea</taxon>
    </lineage>
</organism>
<evidence type="ECO:0000313" key="5">
    <source>
        <dbReference type="Proteomes" id="UP001232536"/>
    </source>
</evidence>
<evidence type="ECO:0000313" key="4">
    <source>
        <dbReference type="EMBL" id="MDO8107228.1"/>
    </source>
</evidence>
<dbReference type="EMBL" id="JAUQYP010000001">
    <property type="protein sequence ID" value="MDO8107228.1"/>
    <property type="molecule type" value="Genomic_DNA"/>
</dbReference>
<feature type="region of interest" description="Disordered" evidence="3">
    <location>
        <begin position="119"/>
        <end position="171"/>
    </location>
</feature>
<keyword evidence="5" id="KW-1185">Reference proteome</keyword>
<comment type="caution">
    <text evidence="4">The sequence shown here is derived from an EMBL/GenBank/DDBJ whole genome shotgun (WGS) entry which is preliminary data.</text>
</comment>
<dbReference type="SUPFAM" id="SSF50249">
    <property type="entry name" value="Nucleic acid-binding proteins"/>
    <property type="match status" value="1"/>
</dbReference>
<dbReference type="InterPro" id="IPR012340">
    <property type="entry name" value="NA-bd_OB-fold"/>
</dbReference>
<accession>A0ABT9DAQ3</accession>
<protein>
    <recommendedName>
        <fullName evidence="2">Single-stranded DNA-binding protein</fullName>
    </recommendedName>
</protein>
<dbReference type="Pfam" id="PF00436">
    <property type="entry name" value="SSB"/>
    <property type="match status" value="1"/>
</dbReference>
<evidence type="ECO:0000256" key="3">
    <source>
        <dbReference type="SAM" id="MobiDB-lite"/>
    </source>
</evidence>
<evidence type="ECO:0000256" key="1">
    <source>
        <dbReference type="ARBA" id="ARBA00023125"/>
    </source>
</evidence>
<feature type="compositionally biased region" description="Low complexity" evidence="3">
    <location>
        <begin position="146"/>
        <end position="160"/>
    </location>
</feature>
<proteinExistence type="predicted"/>
<evidence type="ECO:0000256" key="2">
    <source>
        <dbReference type="PIRNR" id="PIRNR002070"/>
    </source>
</evidence>
<name>A0ABT9DAQ3_9CELL</name>
<dbReference type="Gene3D" id="2.40.50.140">
    <property type="entry name" value="Nucleic acid-binding proteins"/>
    <property type="match status" value="1"/>
</dbReference>
<dbReference type="PROSITE" id="PS50935">
    <property type="entry name" value="SSB"/>
    <property type="match status" value="1"/>
</dbReference>
<dbReference type="InterPro" id="IPR011344">
    <property type="entry name" value="ssDNA-bd"/>
</dbReference>
<dbReference type="InterPro" id="IPR000424">
    <property type="entry name" value="Primosome_PriB/ssb"/>
</dbReference>
<keyword evidence="1 2" id="KW-0238">DNA-binding</keyword>
<sequence length="171" mass="18313">MRKAATITVTGWAGSTPREVSGGGVPFTSFRIPVTERRFDQRTQAWGDGPTEWYTVKAFRDLALNVAESIRKGDPVVVTGRLRTEVWQSDKGPQPGFVIDADAVGHDLAWGASSFRRRVHRSDASEDPQENAGQAGPPARDDGMQDAAGPTADPWATPAADPDEAGVPCTP</sequence>
<dbReference type="GO" id="GO:0003677">
    <property type="term" value="F:DNA binding"/>
    <property type="evidence" value="ECO:0007669"/>
    <property type="project" value="UniProtKB-KW"/>
</dbReference>
<reference evidence="4 5" key="1">
    <citation type="submission" date="2023-07" db="EMBL/GenBank/DDBJ databases">
        <title>Description of novel actinomycetes strains, isolated from tidal flat sediment.</title>
        <authorList>
            <person name="Lu C."/>
        </authorList>
    </citation>
    <scope>NUCLEOTIDE SEQUENCE [LARGE SCALE GENOMIC DNA]</scope>
    <source>
        <strain evidence="4 5">SYSU T00b441</strain>
    </source>
</reference>
<dbReference type="RefSeq" id="WP_304600860.1">
    <property type="nucleotide sequence ID" value="NZ_JAUQYP010000001.1"/>
</dbReference>
<gene>
    <name evidence="4" type="ORF">Q6348_08475</name>
</gene>
<dbReference type="Proteomes" id="UP001232536">
    <property type="component" value="Unassembled WGS sequence"/>
</dbReference>
<dbReference type="PIRSF" id="PIRSF002070">
    <property type="entry name" value="SSB"/>
    <property type="match status" value="1"/>
</dbReference>